<keyword evidence="23" id="KW-0175">Coiled coil</keyword>
<dbReference type="EC" id="2.7.13.3" evidence="5"/>
<evidence type="ECO:0000256" key="13">
    <source>
        <dbReference type="ARBA" id="ARBA00022840"/>
    </source>
</evidence>
<evidence type="ECO:0000256" key="16">
    <source>
        <dbReference type="ARBA" id="ARBA00022989"/>
    </source>
</evidence>
<reference evidence="28" key="1">
    <citation type="submission" date="2023-07" db="EMBL/GenBank/DDBJ databases">
        <title>30 novel species of actinomycetes from the DSMZ collection.</title>
        <authorList>
            <person name="Nouioui I."/>
        </authorList>
    </citation>
    <scope>NUCLEOTIDE SEQUENCE [LARGE SCALE GENOMIC DNA]</scope>
    <source>
        <strain evidence="28">DSM 44399</strain>
    </source>
</reference>
<evidence type="ECO:0000256" key="12">
    <source>
        <dbReference type="ARBA" id="ARBA00022801"/>
    </source>
</evidence>
<keyword evidence="19" id="KW-0843">Virulence</keyword>
<dbReference type="SMART" id="SM00304">
    <property type="entry name" value="HAMP"/>
    <property type="match status" value="1"/>
</dbReference>
<dbReference type="PRINTS" id="PR00344">
    <property type="entry name" value="BCTRLSENSOR"/>
</dbReference>
<evidence type="ECO:0000256" key="19">
    <source>
        <dbReference type="ARBA" id="ARBA00023026"/>
    </source>
</evidence>
<comment type="catalytic activity">
    <reaction evidence="1">
        <text>ATP + protein L-histidine = ADP + protein N-phospho-L-histidine.</text>
        <dbReference type="EC" id="2.7.13.3"/>
    </reaction>
</comment>
<dbReference type="PROSITE" id="PS50885">
    <property type="entry name" value="HAMP"/>
    <property type="match status" value="1"/>
</dbReference>
<evidence type="ECO:0000256" key="21">
    <source>
        <dbReference type="ARBA" id="ARBA00040454"/>
    </source>
</evidence>
<keyword evidence="13 27" id="KW-0067">ATP-binding</keyword>
<dbReference type="SMART" id="SM00388">
    <property type="entry name" value="HisKA"/>
    <property type="match status" value="1"/>
</dbReference>
<evidence type="ECO:0000313" key="27">
    <source>
        <dbReference type="EMBL" id="MDT0261467.1"/>
    </source>
</evidence>
<evidence type="ECO:0000256" key="15">
    <source>
        <dbReference type="ARBA" id="ARBA00022912"/>
    </source>
</evidence>
<dbReference type="PANTHER" id="PTHR44936">
    <property type="entry name" value="SENSOR PROTEIN CREC"/>
    <property type="match status" value="1"/>
</dbReference>
<keyword evidence="8" id="KW-0808">Transferase</keyword>
<evidence type="ECO:0000256" key="11">
    <source>
        <dbReference type="ARBA" id="ARBA00022777"/>
    </source>
</evidence>
<feature type="coiled-coil region" evidence="23">
    <location>
        <begin position="226"/>
        <end position="253"/>
    </location>
</feature>
<dbReference type="RefSeq" id="WP_311422623.1">
    <property type="nucleotide sequence ID" value="NZ_JAVREH010000008.1"/>
</dbReference>
<evidence type="ECO:0000256" key="23">
    <source>
        <dbReference type="SAM" id="Coils"/>
    </source>
</evidence>
<evidence type="ECO:0000259" key="26">
    <source>
        <dbReference type="PROSITE" id="PS50885"/>
    </source>
</evidence>
<keyword evidence="15" id="KW-0904">Protein phosphatase</keyword>
<dbReference type="CDD" id="cd00082">
    <property type="entry name" value="HisKA"/>
    <property type="match status" value="1"/>
</dbReference>
<feature type="domain" description="HAMP" evidence="26">
    <location>
        <begin position="142"/>
        <end position="194"/>
    </location>
</feature>
<comment type="subcellular location">
    <subcellularLocation>
        <location evidence="4">Cell membrane</location>
        <topology evidence="4">Multi-pass membrane protein</topology>
    </subcellularLocation>
</comment>
<keyword evidence="16 24" id="KW-1133">Transmembrane helix</keyword>
<gene>
    <name evidence="27" type="ORF">RM423_08675</name>
</gene>
<evidence type="ECO:0000256" key="6">
    <source>
        <dbReference type="ARBA" id="ARBA00022475"/>
    </source>
</evidence>
<keyword evidence="14" id="KW-0460">Magnesium</keyword>
<evidence type="ECO:0000256" key="22">
    <source>
        <dbReference type="ARBA" id="ARBA00041776"/>
    </source>
</evidence>
<dbReference type="InterPro" id="IPR036890">
    <property type="entry name" value="HATPase_C_sf"/>
</dbReference>
<dbReference type="InterPro" id="IPR003594">
    <property type="entry name" value="HATPase_dom"/>
</dbReference>
<evidence type="ECO:0000256" key="14">
    <source>
        <dbReference type="ARBA" id="ARBA00022842"/>
    </source>
</evidence>
<dbReference type="Pfam" id="PF18092">
    <property type="entry name" value="DraK_HK_N"/>
    <property type="match status" value="1"/>
</dbReference>
<organism evidence="27 28">
    <name type="scientific">Jatrophihabitans lederbergiae</name>
    <dbReference type="NCBI Taxonomy" id="3075547"/>
    <lineage>
        <taxon>Bacteria</taxon>
        <taxon>Bacillati</taxon>
        <taxon>Actinomycetota</taxon>
        <taxon>Actinomycetes</taxon>
        <taxon>Jatrophihabitantales</taxon>
        <taxon>Jatrophihabitantaceae</taxon>
        <taxon>Jatrophihabitans</taxon>
    </lineage>
</organism>
<keyword evidence="12" id="KW-0378">Hydrolase</keyword>
<dbReference type="InterPro" id="IPR005467">
    <property type="entry name" value="His_kinase_dom"/>
</dbReference>
<feature type="transmembrane region" description="Helical" evidence="24">
    <location>
        <begin position="118"/>
        <end position="138"/>
    </location>
</feature>
<dbReference type="Pfam" id="PF00672">
    <property type="entry name" value="HAMP"/>
    <property type="match status" value="1"/>
</dbReference>
<keyword evidence="6" id="KW-1003">Cell membrane</keyword>
<evidence type="ECO:0000256" key="4">
    <source>
        <dbReference type="ARBA" id="ARBA00004651"/>
    </source>
</evidence>
<dbReference type="Gene3D" id="1.10.287.130">
    <property type="match status" value="1"/>
</dbReference>
<dbReference type="PANTHER" id="PTHR44936:SF9">
    <property type="entry name" value="SENSOR PROTEIN CREC"/>
    <property type="match status" value="1"/>
</dbReference>
<keyword evidence="28" id="KW-1185">Reference proteome</keyword>
<keyword evidence="7" id="KW-0597">Phosphoprotein</keyword>
<accession>A0ABU2J936</accession>
<comment type="caution">
    <text evidence="27">The sequence shown here is derived from an EMBL/GenBank/DDBJ whole genome shotgun (WGS) entry which is preliminary data.</text>
</comment>
<keyword evidence="10" id="KW-0547">Nucleotide-binding</keyword>
<dbReference type="GO" id="GO:0005524">
    <property type="term" value="F:ATP binding"/>
    <property type="evidence" value="ECO:0007669"/>
    <property type="project" value="UniProtKB-KW"/>
</dbReference>
<keyword evidence="24" id="KW-0472">Membrane</keyword>
<keyword evidence="9 24" id="KW-0812">Transmembrane</keyword>
<evidence type="ECO:0000259" key="25">
    <source>
        <dbReference type="PROSITE" id="PS50109"/>
    </source>
</evidence>
<evidence type="ECO:0000256" key="8">
    <source>
        <dbReference type="ARBA" id="ARBA00022679"/>
    </source>
</evidence>
<protein>
    <recommendedName>
        <fullName evidence="21">Signal transduction histidine-protein kinase/phosphatase MprB</fullName>
        <ecNumber evidence="5">2.7.13.3</ecNumber>
    </recommendedName>
    <alternativeName>
        <fullName evidence="22">Mycobacterial persistence regulator B</fullName>
    </alternativeName>
</protein>
<dbReference type="InterPro" id="IPR050980">
    <property type="entry name" value="2C_sensor_his_kinase"/>
</dbReference>
<evidence type="ECO:0000256" key="7">
    <source>
        <dbReference type="ARBA" id="ARBA00022553"/>
    </source>
</evidence>
<evidence type="ECO:0000256" key="3">
    <source>
        <dbReference type="ARBA" id="ARBA00001946"/>
    </source>
</evidence>
<evidence type="ECO:0000256" key="17">
    <source>
        <dbReference type="ARBA" id="ARBA00023012"/>
    </source>
</evidence>
<dbReference type="SUPFAM" id="SSF55874">
    <property type="entry name" value="ATPase domain of HSP90 chaperone/DNA topoisomerase II/histidine kinase"/>
    <property type="match status" value="1"/>
</dbReference>
<evidence type="ECO:0000256" key="20">
    <source>
        <dbReference type="ARBA" id="ARBA00023211"/>
    </source>
</evidence>
<comment type="cofactor">
    <cofactor evidence="3">
        <name>Mg(2+)</name>
        <dbReference type="ChEBI" id="CHEBI:18420"/>
    </cofactor>
</comment>
<keyword evidence="17" id="KW-0902">Two-component regulatory system</keyword>
<proteinExistence type="predicted"/>
<dbReference type="InterPro" id="IPR004358">
    <property type="entry name" value="Sig_transdc_His_kin-like_C"/>
</dbReference>
<keyword evidence="11" id="KW-0418">Kinase</keyword>
<dbReference type="InterPro" id="IPR003661">
    <property type="entry name" value="HisK_dim/P_dom"/>
</dbReference>
<feature type="domain" description="Histidine kinase" evidence="25">
    <location>
        <begin position="202"/>
        <end position="387"/>
    </location>
</feature>
<dbReference type="PROSITE" id="PS50109">
    <property type="entry name" value="HIS_KIN"/>
    <property type="match status" value="1"/>
</dbReference>
<dbReference type="SMART" id="SM00387">
    <property type="entry name" value="HATPase_c"/>
    <property type="match status" value="1"/>
</dbReference>
<dbReference type="Gene3D" id="6.10.340.10">
    <property type="match status" value="1"/>
</dbReference>
<evidence type="ECO:0000256" key="24">
    <source>
        <dbReference type="SAM" id="Phobius"/>
    </source>
</evidence>
<evidence type="ECO:0000313" key="28">
    <source>
        <dbReference type="Proteomes" id="UP001183176"/>
    </source>
</evidence>
<dbReference type="InterPro" id="IPR040868">
    <property type="entry name" value="DraK_HK_N"/>
</dbReference>
<evidence type="ECO:0000256" key="10">
    <source>
        <dbReference type="ARBA" id="ARBA00022741"/>
    </source>
</evidence>
<evidence type="ECO:0000256" key="5">
    <source>
        <dbReference type="ARBA" id="ARBA00012438"/>
    </source>
</evidence>
<evidence type="ECO:0000256" key="2">
    <source>
        <dbReference type="ARBA" id="ARBA00001936"/>
    </source>
</evidence>
<dbReference type="Pfam" id="PF00512">
    <property type="entry name" value="HisKA"/>
    <property type="match status" value="1"/>
</dbReference>
<evidence type="ECO:0000256" key="9">
    <source>
        <dbReference type="ARBA" id="ARBA00022692"/>
    </source>
</evidence>
<comment type="cofactor">
    <cofactor evidence="2">
        <name>Mn(2+)</name>
        <dbReference type="ChEBI" id="CHEBI:29035"/>
    </cofactor>
</comment>
<dbReference type="Gene3D" id="3.30.565.10">
    <property type="entry name" value="Histidine kinase-like ATPase, C-terminal domain"/>
    <property type="match status" value="1"/>
</dbReference>
<dbReference type="SUPFAM" id="SSF47384">
    <property type="entry name" value="Homodimeric domain of signal transducing histidine kinase"/>
    <property type="match status" value="1"/>
</dbReference>
<dbReference type="Pfam" id="PF02518">
    <property type="entry name" value="HATPase_c"/>
    <property type="match status" value="1"/>
</dbReference>
<dbReference type="EMBL" id="JAVREH010000008">
    <property type="protein sequence ID" value="MDT0261467.1"/>
    <property type="molecule type" value="Genomic_DNA"/>
</dbReference>
<keyword evidence="18" id="KW-0346">Stress response</keyword>
<dbReference type="InterPro" id="IPR003660">
    <property type="entry name" value="HAMP_dom"/>
</dbReference>
<keyword evidence="20" id="KW-0464">Manganese</keyword>
<evidence type="ECO:0000256" key="1">
    <source>
        <dbReference type="ARBA" id="ARBA00000085"/>
    </source>
</evidence>
<sequence length="412" mass="42755">MVSTLAIALLAILTLGVPLAILARNEVLSSARDRLQAKAATVAASVEDTLDRGQPLTSQRLAKIAASDRVIVTTANGTQVTAGAPIRGDLVGVTMSGAAATVTVQEPQSVTADQARNVTLLVAGLAVLSTAAAVALAFRQARTLAAPLARLAERAHRLGRGDFALTPVISGVAEIDAISLSLERSAAQIGALIELQKEFAADAAHQLRTPLTGIGLRLDEIAFQAGESVREEVDQAQRQLERLNDVITTLLARARDDSAEPTDLDLAALVRQEALAWERVLTRQGRGLHLELGGGAVAHGRREHILAITSALLENALHHGTGDISIAVGSDPTGVWLSVEDSGSGIPPELGDTVFVRSVTGNHSAGSGIGLALARALAEADGGTLDIAGPDRARLIARFARSEPRSTGSLTR</sequence>
<evidence type="ECO:0000256" key="18">
    <source>
        <dbReference type="ARBA" id="ARBA00023016"/>
    </source>
</evidence>
<dbReference type="Proteomes" id="UP001183176">
    <property type="component" value="Unassembled WGS sequence"/>
</dbReference>
<dbReference type="InterPro" id="IPR036097">
    <property type="entry name" value="HisK_dim/P_sf"/>
</dbReference>
<name>A0ABU2J936_9ACTN</name>